<dbReference type="OMA" id="QTRYEWP"/>
<protein>
    <submittedName>
        <fullName evidence="1">Uncharacterized protein</fullName>
    </submittedName>
</protein>
<keyword evidence="2" id="KW-1185">Reference proteome</keyword>
<dbReference type="EMBL" id="KB203357">
    <property type="protein sequence ID" value="ESO84905.1"/>
    <property type="molecule type" value="Genomic_DNA"/>
</dbReference>
<gene>
    <name evidence="1" type="ORF">LOTGIDRAFT_235976</name>
</gene>
<dbReference type="AlphaFoldDB" id="V3ZQW7"/>
<accession>V3ZQW7</accession>
<evidence type="ECO:0000313" key="2">
    <source>
        <dbReference type="Proteomes" id="UP000030746"/>
    </source>
</evidence>
<dbReference type="CTD" id="20250015"/>
<dbReference type="HOGENOM" id="CLU_770061_0_0_1"/>
<name>V3ZQW7_LOTGI</name>
<dbReference type="RefSeq" id="XP_009064295.1">
    <property type="nucleotide sequence ID" value="XM_009066047.1"/>
</dbReference>
<dbReference type="Proteomes" id="UP000030746">
    <property type="component" value="Unassembled WGS sequence"/>
</dbReference>
<organism evidence="1 2">
    <name type="scientific">Lottia gigantea</name>
    <name type="common">Giant owl limpet</name>
    <dbReference type="NCBI Taxonomy" id="225164"/>
    <lineage>
        <taxon>Eukaryota</taxon>
        <taxon>Metazoa</taxon>
        <taxon>Spiralia</taxon>
        <taxon>Lophotrochozoa</taxon>
        <taxon>Mollusca</taxon>
        <taxon>Gastropoda</taxon>
        <taxon>Patellogastropoda</taxon>
        <taxon>Lottioidea</taxon>
        <taxon>Lottiidae</taxon>
        <taxon>Lottia</taxon>
    </lineage>
</organism>
<reference evidence="1 2" key="1">
    <citation type="journal article" date="2013" name="Nature">
        <title>Insights into bilaterian evolution from three spiralian genomes.</title>
        <authorList>
            <person name="Simakov O."/>
            <person name="Marletaz F."/>
            <person name="Cho S.J."/>
            <person name="Edsinger-Gonzales E."/>
            <person name="Havlak P."/>
            <person name="Hellsten U."/>
            <person name="Kuo D.H."/>
            <person name="Larsson T."/>
            <person name="Lv J."/>
            <person name="Arendt D."/>
            <person name="Savage R."/>
            <person name="Osoegawa K."/>
            <person name="de Jong P."/>
            <person name="Grimwood J."/>
            <person name="Chapman J.A."/>
            <person name="Shapiro H."/>
            <person name="Aerts A."/>
            <person name="Otillar R.P."/>
            <person name="Terry A.Y."/>
            <person name="Boore J.L."/>
            <person name="Grigoriev I.V."/>
            <person name="Lindberg D.R."/>
            <person name="Seaver E.C."/>
            <person name="Weisblat D.A."/>
            <person name="Putnam N.H."/>
            <person name="Rokhsar D.S."/>
        </authorList>
    </citation>
    <scope>NUCLEOTIDE SEQUENCE [LARGE SCALE GENOMIC DNA]</scope>
</reference>
<proteinExistence type="predicted"/>
<sequence length="360" mass="41230">MYASRNPVTSEINTVKSDIKDILQSGNYYCTEEIANELTKINNGLDHINLDDNILTTSRTWQNNFDPRQTMAHRNNLVSTMDKTSAMLFDLKSQLNMDKLKDKQENELREKHEWALNNLDQVQQNIDPFAATAANRIHQFSDHIGVTDRFTNYRNNKMRVPQPTRTQTQQMMRLERARTSIGTPLADLRTKRYGTMGSRIQYGDFKPPEKVYKGYRTIDSLYPRSTTMIKPGVTAQPSFTQTLSDIKTINSLNAMDQTKTKEMKSQQLLTASLTNTKSAAERAGINVIFPGTTLYSDEYIPPNLNLPTSHFVINPRPNFVVDGRTLGRSEILPPTSSEYQSRYAWPQGSQMRKLPWLNVH</sequence>
<evidence type="ECO:0000313" key="1">
    <source>
        <dbReference type="EMBL" id="ESO84905.1"/>
    </source>
</evidence>
<dbReference type="KEGG" id="lgi:LOTGIDRAFT_235976"/>
<dbReference type="GeneID" id="20250015"/>
<dbReference type="OrthoDB" id="9979223at2759"/>